<comment type="caution">
    <text evidence="2">The sequence shown here is derived from an EMBL/GenBank/DDBJ whole genome shotgun (WGS) entry which is preliminary data.</text>
</comment>
<dbReference type="EMBL" id="WIUZ02000001">
    <property type="protein sequence ID" value="KAF9793525.1"/>
    <property type="molecule type" value="Genomic_DNA"/>
</dbReference>
<protein>
    <submittedName>
        <fullName evidence="2">Uncharacterized protein</fullName>
    </submittedName>
</protein>
<reference evidence="2" key="2">
    <citation type="submission" date="2020-11" db="EMBL/GenBank/DDBJ databases">
        <authorList>
            <consortium name="DOE Joint Genome Institute"/>
            <person name="Kuo A."/>
            <person name="Miyauchi S."/>
            <person name="Kiss E."/>
            <person name="Drula E."/>
            <person name="Kohler A."/>
            <person name="Sanchez-Garcia M."/>
            <person name="Andreopoulos B."/>
            <person name="Barry K.W."/>
            <person name="Bonito G."/>
            <person name="Buee M."/>
            <person name="Carver A."/>
            <person name="Chen C."/>
            <person name="Cichocki N."/>
            <person name="Clum A."/>
            <person name="Culley D."/>
            <person name="Crous P.W."/>
            <person name="Fauchery L."/>
            <person name="Girlanda M."/>
            <person name="Hayes R."/>
            <person name="Keri Z."/>
            <person name="Labutti K."/>
            <person name="Lipzen A."/>
            <person name="Lombard V."/>
            <person name="Magnuson J."/>
            <person name="Maillard F."/>
            <person name="Morin E."/>
            <person name="Murat C."/>
            <person name="Nolan M."/>
            <person name="Ohm R."/>
            <person name="Pangilinan J."/>
            <person name="Pereira M."/>
            <person name="Perotto S."/>
            <person name="Peter M."/>
            <person name="Riley R."/>
            <person name="Sitrit Y."/>
            <person name="Stielow B."/>
            <person name="Szollosi G."/>
            <person name="Zifcakova L."/>
            <person name="Stursova M."/>
            <person name="Spatafora J.W."/>
            <person name="Tedersoo L."/>
            <person name="Vaario L.-M."/>
            <person name="Yamada A."/>
            <person name="Yan M."/>
            <person name="Wang P."/>
            <person name="Xu J."/>
            <person name="Bruns T."/>
            <person name="Baldrian P."/>
            <person name="Vilgalys R."/>
            <person name="Henrissat B."/>
            <person name="Grigoriev I.V."/>
            <person name="Hibbett D."/>
            <person name="Nagy L.G."/>
            <person name="Martin F.M."/>
        </authorList>
    </citation>
    <scope>NUCLEOTIDE SEQUENCE</scope>
    <source>
        <strain evidence="2">UH-Tt-Lm1</strain>
    </source>
</reference>
<feature type="region of interest" description="Disordered" evidence="1">
    <location>
        <begin position="1"/>
        <end position="23"/>
    </location>
</feature>
<evidence type="ECO:0000256" key="1">
    <source>
        <dbReference type="SAM" id="MobiDB-lite"/>
    </source>
</evidence>
<accession>A0A9P6HSF1</accession>
<dbReference type="OrthoDB" id="8954335at2759"/>
<reference evidence="2" key="1">
    <citation type="journal article" date="2020" name="Nat. Commun.">
        <title>Large-scale genome sequencing of mycorrhizal fungi provides insights into the early evolution of symbiotic traits.</title>
        <authorList>
            <person name="Miyauchi S."/>
            <person name="Kiss E."/>
            <person name="Kuo A."/>
            <person name="Drula E."/>
            <person name="Kohler A."/>
            <person name="Sanchez-Garcia M."/>
            <person name="Morin E."/>
            <person name="Andreopoulos B."/>
            <person name="Barry K.W."/>
            <person name="Bonito G."/>
            <person name="Buee M."/>
            <person name="Carver A."/>
            <person name="Chen C."/>
            <person name="Cichocki N."/>
            <person name="Clum A."/>
            <person name="Culley D."/>
            <person name="Crous P.W."/>
            <person name="Fauchery L."/>
            <person name="Girlanda M."/>
            <person name="Hayes R.D."/>
            <person name="Keri Z."/>
            <person name="LaButti K."/>
            <person name="Lipzen A."/>
            <person name="Lombard V."/>
            <person name="Magnuson J."/>
            <person name="Maillard F."/>
            <person name="Murat C."/>
            <person name="Nolan M."/>
            <person name="Ohm R.A."/>
            <person name="Pangilinan J."/>
            <person name="Pereira M.F."/>
            <person name="Perotto S."/>
            <person name="Peter M."/>
            <person name="Pfister S."/>
            <person name="Riley R."/>
            <person name="Sitrit Y."/>
            <person name="Stielow J.B."/>
            <person name="Szollosi G."/>
            <person name="Zifcakova L."/>
            <person name="Stursova M."/>
            <person name="Spatafora J.W."/>
            <person name="Tedersoo L."/>
            <person name="Vaario L.M."/>
            <person name="Yamada A."/>
            <person name="Yan M."/>
            <person name="Wang P."/>
            <person name="Xu J."/>
            <person name="Bruns T."/>
            <person name="Baldrian P."/>
            <person name="Vilgalys R."/>
            <person name="Dunand C."/>
            <person name="Henrissat B."/>
            <person name="Grigoriev I.V."/>
            <person name="Hibbett D."/>
            <person name="Nagy L.G."/>
            <person name="Martin F.M."/>
        </authorList>
    </citation>
    <scope>NUCLEOTIDE SEQUENCE</scope>
    <source>
        <strain evidence="2">UH-Tt-Lm1</strain>
    </source>
</reference>
<name>A0A9P6HSF1_9AGAM</name>
<evidence type="ECO:0000313" key="3">
    <source>
        <dbReference type="Proteomes" id="UP000736335"/>
    </source>
</evidence>
<dbReference type="Proteomes" id="UP000736335">
    <property type="component" value="Unassembled WGS sequence"/>
</dbReference>
<proteinExistence type="predicted"/>
<feature type="compositionally biased region" description="Basic and acidic residues" evidence="1">
    <location>
        <begin position="63"/>
        <end position="89"/>
    </location>
</feature>
<gene>
    <name evidence="2" type="ORF">BJ322DRAFT_1035156</name>
</gene>
<sequence>MRGAKSVLGSFISTGSPTSRLPEYREGNREMFRELCGDNALHKVVIVTQMWGQVDVEVGKEREAELKREDDFEARSRRWRSDGTSREYRSLGGKKRPPHPSNSQPSLRRGSQRTSMSSTCGTVFYFISSTVSLVCGARVNHSETRTKLRT</sequence>
<keyword evidence="3" id="KW-1185">Reference proteome</keyword>
<feature type="region of interest" description="Disordered" evidence="1">
    <location>
        <begin position="63"/>
        <end position="115"/>
    </location>
</feature>
<evidence type="ECO:0000313" key="2">
    <source>
        <dbReference type="EMBL" id="KAF9793525.1"/>
    </source>
</evidence>
<dbReference type="AlphaFoldDB" id="A0A9P6HSF1"/>
<organism evidence="2 3">
    <name type="scientific">Thelephora terrestris</name>
    <dbReference type="NCBI Taxonomy" id="56493"/>
    <lineage>
        <taxon>Eukaryota</taxon>
        <taxon>Fungi</taxon>
        <taxon>Dikarya</taxon>
        <taxon>Basidiomycota</taxon>
        <taxon>Agaricomycotina</taxon>
        <taxon>Agaricomycetes</taxon>
        <taxon>Thelephorales</taxon>
        <taxon>Thelephoraceae</taxon>
        <taxon>Thelephora</taxon>
    </lineage>
</organism>